<gene>
    <name evidence="2" type="ORF">BDY17DRAFT_197235</name>
</gene>
<organism evidence="2 3">
    <name type="scientific">Neohortaea acidophila</name>
    <dbReference type="NCBI Taxonomy" id="245834"/>
    <lineage>
        <taxon>Eukaryota</taxon>
        <taxon>Fungi</taxon>
        <taxon>Dikarya</taxon>
        <taxon>Ascomycota</taxon>
        <taxon>Pezizomycotina</taxon>
        <taxon>Dothideomycetes</taxon>
        <taxon>Dothideomycetidae</taxon>
        <taxon>Mycosphaerellales</taxon>
        <taxon>Teratosphaeriaceae</taxon>
        <taxon>Neohortaea</taxon>
    </lineage>
</organism>
<dbReference type="GeneID" id="54471068"/>
<protein>
    <submittedName>
        <fullName evidence="2">Uncharacterized protein</fullName>
    </submittedName>
</protein>
<sequence length="183" mass="20368">MGQSIDTMTCSCRDSKCMGVAREKRTLCRRAVSEGWKRDARPLSRKISHMARLSANWTAAHPILHHLHGGMRAALSSSLAPLSRLSLQCGKSGEMSCACASRISWAWPSVPPTLPRAVSLHLYPIASPHPLHIDCVGRRLSQCRPTSLQRTKLPSMATPNPLSMSNRRPRPMARSRSLRRSRR</sequence>
<evidence type="ECO:0000313" key="3">
    <source>
        <dbReference type="Proteomes" id="UP000799767"/>
    </source>
</evidence>
<feature type="compositionally biased region" description="Polar residues" evidence="1">
    <location>
        <begin position="146"/>
        <end position="162"/>
    </location>
</feature>
<accession>A0A6A6PKS4</accession>
<name>A0A6A6PKS4_9PEZI</name>
<proteinExistence type="predicted"/>
<keyword evidence="3" id="KW-1185">Reference proteome</keyword>
<evidence type="ECO:0000256" key="1">
    <source>
        <dbReference type="SAM" id="MobiDB-lite"/>
    </source>
</evidence>
<dbReference type="Proteomes" id="UP000799767">
    <property type="component" value="Unassembled WGS sequence"/>
</dbReference>
<dbReference type="RefSeq" id="XP_033587230.1">
    <property type="nucleotide sequence ID" value="XM_033730066.1"/>
</dbReference>
<dbReference type="EMBL" id="MU001639">
    <property type="protein sequence ID" value="KAF2480660.1"/>
    <property type="molecule type" value="Genomic_DNA"/>
</dbReference>
<dbReference type="AlphaFoldDB" id="A0A6A6PKS4"/>
<evidence type="ECO:0000313" key="2">
    <source>
        <dbReference type="EMBL" id="KAF2480660.1"/>
    </source>
</evidence>
<feature type="compositionally biased region" description="Basic residues" evidence="1">
    <location>
        <begin position="167"/>
        <end position="183"/>
    </location>
</feature>
<feature type="region of interest" description="Disordered" evidence="1">
    <location>
        <begin position="146"/>
        <end position="183"/>
    </location>
</feature>
<reference evidence="2" key="1">
    <citation type="journal article" date="2020" name="Stud. Mycol.">
        <title>101 Dothideomycetes genomes: a test case for predicting lifestyles and emergence of pathogens.</title>
        <authorList>
            <person name="Haridas S."/>
            <person name="Albert R."/>
            <person name="Binder M."/>
            <person name="Bloem J."/>
            <person name="Labutti K."/>
            <person name="Salamov A."/>
            <person name="Andreopoulos B."/>
            <person name="Baker S."/>
            <person name="Barry K."/>
            <person name="Bills G."/>
            <person name="Bluhm B."/>
            <person name="Cannon C."/>
            <person name="Castanera R."/>
            <person name="Culley D."/>
            <person name="Daum C."/>
            <person name="Ezra D."/>
            <person name="Gonzalez J."/>
            <person name="Henrissat B."/>
            <person name="Kuo A."/>
            <person name="Liang C."/>
            <person name="Lipzen A."/>
            <person name="Lutzoni F."/>
            <person name="Magnuson J."/>
            <person name="Mondo S."/>
            <person name="Nolan M."/>
            <person name="Ohm R."/>
            <person name="Pangilinan J."/>
            <person name="Park H.-J."/>
            <person name="Ramirez L."/>
            <person name="Alfaro M."/>
            <person name="Sun H."/>
            <person name="Tritt A."/>
            <person name="Yoshinaga Y."/>
            <person name="Zwiers L.-H."/>
            <person name="Turgeon B."/>
            <person name="Goodwin S."/>
            <person name="Spatafora J."/>
            <person name="Crous P."/>
            <person name="Grigoriev I."/>
        </authorList>
    </citation>
    <scope>NUCLEOTIDE SEQUENCE</scope>
    <source>
        <strain evidence="2">CBS 113389</strain>
    </source>
</reference>